<name>A0ABT4PLP5_9MYCO</name>
<feature type="transmembrane region" description="Helical" evidence="1">
    <location>
        <begin position="21"/>
        <end position="41"/>
    </location>
</feature>
<comment type="caution">
    <text evidence="2">The sequence shown here is derived from an EMBL/GenBank/DDBJ whole genome shotgun (WGS) entry which is preliminary data.</text>
</comment>
<evidence type="ECO:0000313" key="3">
    <source>
        <dbReference type="Proteomes" id="UP001142153"/>
    </source>
</evidence>
<proteinExistence type="predicted"/>
<keyword evidence="1" id="KW-0472">Membrane</keyword>
<dbReference type="Gene3D" id="2.130.10.10">
    <property type="entry name" value="YVTN repeat-like/Quinoprotein amine dehydrogenase"/>
    <property type="match status" value="1"/>
</dbReference>
<protein>
    <submittedName>
        <fullName evidence="2">Uncharacterized protein</fullName>
    </submittedName>
</protein>
<evidence type="ECO:0000313" key="2">
    <source>
        <dbReference type="EMBL" id="MCZ8377475.1"/>
    </source>
</evidence>
<accession>A0ABT4PLP5</accession>
<reference evidence="2" key="1">
    <citation type="submission" date="2022-12" db="EMBL/GenBank/DDBJ databases">
        <authorList>
            <person name="Deng Y."/>
            <person name="Zhang Y.-Q."/>
        </authorList>
    </citation>
    <scope>NUCLEOTIDE SEQUENCE</scope>
    <source>
        <strain evidence="2">CPCC 205372</strain>
    </source>
</reference>
<dbReference type="RefSeq" id="WP_269892358.1">
    <property type="nucleotide sequence ID" value="NZ_JAPZPY010000001.1"/>
</dbReference>
<keyword evidence="1" id="KW-1133">Transmembrane helix</keyword>
<dbReference type="EMBL" id="JAPZPY010000001">
    <property type="protein sequence ID" value="MCZ8377475.1"/>
    <property type="molecule type" value="Genomic_DNA"/>
</dbReference>
<keyword evidence="1" id="KW-0812">Transmembrane</keyword>
<gene>
    <name evidence="2" type="ORF">O6P37_01225</name>
</gene>
<dbReference type="Proteomes" id="UP001142153">
    <property type="component" value="Unassembled WGS sequence"/>
</dbReference>
<dbReference type="InterPro" id="IPR015943">
    <property type="entry name" value="WD40/YVTN_repeat-like_dom_sf"/>
</dbReference>
<keyword evidence="3" id="KW-1185">Reference proteome</keyword>
<evidence type="ECO:0000256" key="1">
    <source>
        <dbReference type="SAM" id="Phobius"/>
    </source>
</evidence>
<organism evidence="2 3">
    <name type="scientific">Mycobacterium hippophais</name>
    <dbReference type="NCBI Taxonomy" id="3016340"/>
    <lineage>
        <taxon>Bacteria</taxon>
        <taxon>Bacillati</taxon>
        <taxon>Actinomycetota</taxon>
        <taxon>Actinomycetes</taxon>
        <taxon>Mycobacteriales</taxon>
        <taxon>Mycobacteriaceae</taxon>
        <taxon>Mycobacterium</taxon>
    </lineage>
</organism>
<dbReference type="SUPFAM" id="SSF75011">
    <property type="entry name" value="3-carboxy-cis,cis-mucoante lactonizing enzyme"/>
    <property type="match status" value="1"/>
</dbReference>
<sequence length="518" mass="55756">MGRCVPAGEGRRIGGRARERVLVVMTVLLMLIGAGGTNAWATLPPGFDESKDIWPTAVPAATCRPGDRTENGLQGEVPLADRDSRRSTEGYHCNIDLLGQFQGPGAGWISASYKNCVYIGSTFPRTQGVQVLDVSDPANPRPTAMLSEPAMVNGTWESLKINEARGLLAGTGVPFVMGLGYISIYDIATDCAHPRLLNLGRGSLPGVRIPMLTHEGGFSPDGNTYWASGQMWASAVDIADPANPAVVWSAPAGFASHGMEFSPDGDTMYMSTAQGLNILDTSAVQDRVAPGTTMHQLLPLRGYKHWRDGLISQHSIYVTYAGTPHLFNVDEFGSGGVKVFDAANPADLRLKNTVKLEINLPQNLDTWAATASSSGAFGYESHYCAVDRRENPQALACGWTQSGIRVFDVRDPENISEIAYFNPPAQTGKNDRLPNSQHVRFGGIIVPPASSAIAIAQAILNGQINGNDIIRDGRIIRLDLSADWCMSPPEFRGNMLLVTCSDNGFMALRLDPAVYLPR</sequence>